<protein>
    <recommendedName>
        <fullName evidence="2">SH3 domain-containing protein</fullName>
    </recommendedName>
</protein>
<dbReference type="Pfam" id="PF07653">
    <property type="entry name" value="SH3_2"/>
    <property type="match status" value="2"/>
</dbReference>
<evidence type="ECO:0000259" key="2">
    <source>
        <dbReference type="PROSITE" id="PS50002"/>
    </source>
</evidence>
<dbReference type="InterPro" id="IPR036028">
    <property type="entry name" value="SH3-like_dom_sf"/>
</dbReference>
<evidence type="ECO:0000313" key="3">
    <source>
        <dbReference type="EMBL" id="PJF48415.1"/>
    </source>
</evidence>
<dbReference type="Proteomes" id="UP000230790">
    <property type="component" value="Unassembled WGS sequence"/>
</dbReference>
<accession>A0A2M8QF28</accession>
<feature type="domain" description="SH3" evidence="2">
    <location>
        <begin position="1"/>
        <end position="60"/>
    </location>
</feature>
<proteinExistence type="predicted"/>
<evidence type="ECO:0000313" key="4">
    <source>
        <dbReference type="Proteomes" id="UP000230790"/>
    </source>
</evidence>
<dbReference type="SUPFAM" id="SSF50044">
    <property type="entry name" value="SH3-domain"/>
    <property type="match status" value="2"/>
</dbReference>
<dbReference type="AlphaFoldDB" id="A0A2M8QF28"/>
<dbReference type="InterPro" id="IPR001452">
    <property type="entry name" value="SH3_domain"/>
</dbReference>
<dbReference type="EMBL" id="PGTN01000015">
    <property type="protein sequence ID" value="PJF48415.1"/>
    <property type="molecule type" value="Genomic_DNA"/>
</dbReference>
<reference evidence="3 4" key="1">
    <citation type="submission" date="2017-11" db="EMBL/GenBank/DDBJ databases">
        <title>Evolution of Phototrophy in the Chloroflexi Phylum Driven by Horizontal Gene Transfer.</title>
        <authorList>
            <person name="Ward L.M."/>
            <person name="Hemp J."/>
            <person name="Shih P.M."/>
            <person name="Mcglynn S.E."/>
            <person name="Fischer W."/>
        </authorList>
    </citation>
    <scope>NUCLEOTIDE SEQUENCE [LARGE SCALE GENOMIC DNA]</scope>
    <source>
        <strain evidence="3">JP3_7</strain>
    </source>
</reference>
<evidence type="ECO:0000256" key="1">
    <source>
        <dbReference type="ARBA" id="ARBA00022443"/>
    </source>
</evidence>
<gene>
    <name evidence="3" type="ORF">CUN48_03590</name>
</gene>
<name>A0A2M8QF28_9CHLR</name>
<dbReference type="PROSITE" id="PS50002">
    <property type="entry name" value="SH3"/>
    <property type="match status" value="1"/>
</dbReference>
<dbReference type="SMART" id="SM00326">
    <property type="entry name" value="SH3"/>
    <property type="match status" value="2"/>
</dbReference>
<sequence>MHYRVVADHVRSHDNTICFERGESIRVEQPDARYPGWWWCTDRRGRSGRVHESYFEEEDYRFVAREDYDARELTVCAGEVVEALDVRGDWALCRNSARETGWVPLAKLAPVASC</sequence>
<keyword evidence="1" id="KW-0728">SH3 domain</keyword>
<dbReference type="CDD" id="cd00174">
    <property type="entry name" value="SH3"/>
    <property type="match status" value="1"/>
</dbReference>
<organism evidence="3 4">
    <name type="scientific">Candidatus Thermofonsia Clade 3 bacterium</name>
    <dbReference type="NCBI Taxonomy" id="2364212"/>
    <lineage>
        <taxon>Bacteria</taxon>
        <taxon>Bacillati</taxon>
        <taxon>Chloroflexota</taxon>
        <taxon>Candidatus Thermofontia</taxon>
        <taxon>Candidatus Thermofonsia Clade 3</taxon>
    </lineage>
</organism>
<dbReference type="Gene3D" id="2.30.30.40">
    <property type="entry name" value="SH3 Domains"/>
    <property type="match status" value="2"/>
</dbReference>
<comment type="caution">
    <text evidence="3">The sequence shown here is derived from an EMBL/GenBank/DDBJ whole genome shotgun (WGS) entry which is preliminary data.</text>
</comment>